<keyword evidence="1" id="KW-1133">Transmembrane helix</keyword>
<keyword evidence="1" id="KW-0812">Transmembrane</keyword>
<evidence type="ECO:0000313" key="3">
    <source>
        <dbReference type="Proteomes" id="UP001341840"/>
    </source>
</evidence>
<reference evidence="2 3" key="1">
    <citation type="journal article" date="2023" name="Plants (Basel)">
        <title>Bridging the Gap: Combining Genomics and Transcriptomics Approaches to Understand Stylosanthes scabra, an Orphan Legume from the Brazilian Caatinga.</title>
        <authorList>
            <person name="Ferreira-Neto J.R.C."/>
            <person name="da Silva M.D."/>
            <person name="Binneck E."/>
            <person name="de Melo N.F."/>
            <person name="da Silva R.H."/>
            <person name="de Melo A.L.T.M."/>
            <person name="Pandolfi V."/>
            <person name="Bustamante F.O."/>
            <person name="Brasileiro-Vidal A.C."/>
            <person name="Benko-Iseppon A.M."/>
        </authorList>
    </citation>
    <scope>NUCLEOTIDE SEQUENCE [LARGE SCALE GENOMIC DNA]</scope>
    <source>
        <tissue evidence="2">Leaves</tissue>
    </source>
</reference>
<name>A0ABU6XSA8_9FABA</name>
<feature type="transmembrane region" description="Helical" evidence="1">
    <location>
        <begin position="117"/>
        <end position="135"/>
    </location>
</feature>
<organism evidence="2 3">
    <name type="scientific">Stylosanthes scabra</name>
    <dbReference type="NCBI Taxonomy" id="79078"/>
    <lineage>
        <taxon>Eukaryota</taxon>
        <taxon>Viridiplantae</taxon>
        <taxon>Streptophyta</taxon>
        <taxon>Embryophyta</taxon>
        <taxon>Tracheophyta</taxon>
        <taxon>Spermatophyta</taxon>
        <taxon>Magnoliopsida</taxon>
        <taxon>eudicotyledons</taxon>
        <taxon>Gunneridae</taxon>
        <taxon>Pentapetalae</taxon>
        <taxon>rosids</taxon>
        <taxon>fabids</taxon>
        <taxon>Fabales</taxon>
        <taxon>Fabaceae</taxon>
        <taxon>Papilionoideae</taxon>
        <taxon>50 kb inversion clade</taxon>
        <taxon>dalbergioids sensu lato</taxon>
        <taxon>Dalbergieae</taxon>
        <taxon>Pterocarpus clade</taxon>
        <taxon>Stylosanthes</taxon>
    </lineage>
</organism>
<keyword evidence="1" id="KW-0472">Membrane</keyword>
<gene>
    <name evidence="2" type="ORF">PIB30_087094</name>
</gene>
<protein>
    <submittedName>
        <fullName evidence="2">Uncharacterized protein</fullName>
    </submittedName>
</protein>
<dbReference type="Proteomes" id="UP001341840">
    <property type="component" value="Unassembled WGS sequence"/>
</dbReference>
<accession>A0ABU6XSA8</accession>
<comment type="caution">
    <text evidence="2">The sequence shown here is derived from an EMBL/GenBank/DDBJ whole genome shotgun (WGS) entry which is preliminary data.</text>
</comment>
<evidence type="ECO:0000256" key="1">
    <source>
        <dbReference type="SAM" id="Phobius"/>
    </source>
</evidence>
<sequence>MDALVNVTPGSTSAAKFFLSPPTIIKFEQKTFKSWQQLALHTIGTNDLEDHLHSEKIPPRFSTTAEETAGIKSAQYKQWKLKDHALMTWLLSTMKCNAPNSVTIRVSTRRQSPPKTAASFMFFIISAILFIALSFSSDRVIALNHLYSCSSPFDDCTAINGVEIRRSTCPHAPPHQAVFITFNHFSRSFRDLRIRSDRRTRLCHVLNPHRISSPFSSRPIYFP</sequence>
<keyword evidence="3" id="KW-1185">Reference proteome</keyword>
<proteinExistence type="predicted"/>
<dbReference type="EMBL" id="JASCZI010212968">
    <property type="protein sequence ID" value="MED6200629.1"/>
    <property type="molecule type" value="Genomic_DNA"/>
</dbReference>
<evidence type="ECO:0000313" key="2">
    <source>
        <dbReference type="EMBL" id="MED6200629.1"/>
    </source>
</evidence>